<dbReference type="RefSeq" id="WP_089810686.1">
    <property type="nucleotide sequence ID" value="NZ_FOYT01000005.1"/>
</dbReference>
<dbReference type="Proteomes" id="UP000198531">
    <property type="component" value="Unassembled WGS sequence"/>
</dbReference>
<dbReference type="STRING" id="553469.SAMN04487947_3843"/>
<organism evidence="1 2">
    <name type="scientific">Halogeometricum rufum</name>
    <dbReference type="NCBI Taxonomy" id="553469"/>
    <lineage>
        <taxon>Archaea</taxon>
        <taxon>Methanobacteriati</taxon>
        <taxon>Methanobacteriota</taxon>
        <taxon>Stenosarchaea group</taxon>
        <taxon>Halobacteria</taxon>
        <taxon>Halobacteriales</taxon>
        <taxon>Haloferacaceae</taxon>
        <taxon>Halogeometricum</taxon>
    </lineage>
</organism>
<dbReference type="OrthoDB" id="335678at2157"/>
<name>A0A1I6IXR7_9EURY</name>
<proteinExistence type="predicted"/>
<keyword evidence="2" id="KW-1185">Reference proteome</keyword>
<evidence type="ECO:0000313" key="2">
    <source>
        <dbReference type="Proteomes" id="UP000198531"/>
    </source>
</evidence>
<evidence type="ECO:0000313" key="1">
    <source>
        <dbReference type="EMBL" id="SFR71488.1"/>
    </source>
</evidence>
<gene>
    <name evidence="1" type="ORF">SAMN04487947_3843</name>
</gene>
<evidence type="ECO:0008006" key="3">
    <source>
        <dbReference type="Google" id="ProtNLM"/>
    </source>
</evidence>
<sequence length="90" mass="10547">MTETRRPSSSNAGAGWTVRQVTPRARWRRGSDTCPACDATVELDDAHYQVELDRERPRTRREKLTRERRLLSFCDETCADEWVSTFDRID</sequence>
<dbReference type="AlphaFoldDB" id="A0A1I6IXR7"/>
<dbReference type="EMBL" id="FOYT01000005">
    <property type="protein sequence ID" value="SFR71488.1"/>
    <property type="molecule type" value="Genomic_DNA"/>
</dbReference>
<reference evidence="2" key="1">
    <citation type="submission" date="2016-10" db="EMBL/GenBank/DDBJ databases">
        <authorList>
            <person name="Varghese N."/>
            <person name="Submissions S."/>
        </authorList>
    </citation>
    <scope>NUCLEOTIDE SEQUENCE [LARGE SCALE GENOMIC DNA]</scope>
    <source>
        <strain evidence="2">CGMCC 1.7736</strain>
    </source>
</reference>
<protein>
    <recommendedName>
        <fullName evidence="3">Small CPxCG-related zinc finger protein</fullName>
    </recommendedName>
</protein>
<accession>A0A1I6IXR7</accession>